<dbReference type="SUPFAM" id="SSF101898">
    <property type="entry name" value="NHL repeat"/>
    <property type="match status" value="1"/>
</dbReference>
<protein>
    <recommendedName>
        <fullName evidence="3">Beta-propeller repeat protein</fullName>
    </recommendedName>
</protein>
<proteinExistence type="predicted"/>
<evidence type="ECO:0000313" key="1">
    <source>
        <dbReference type="EMBL" id="QDV10025.1"/>
    </source>
</evidence>
<dbReference type="OrthoDB" id="9799230at2"/>
<gene>
    <name evidence="1" type="ORF">Poly30_55860</name>
</gene>
<organism evidence="1 2">
    <name type="scientific">Saltatorellus ferox</name>
    <dbReference type="NCBI Taxonomy" id="2528018"/>
    <lineage>
        <taxon>Bacteria</taxon>
        <taxon>Pseudomonadati</taxon>
        <taxon>Planctomycetota</taxon>
        <taxon>Planctomycetia</taxon>
        <taxon>Planctomycetia incertae sedis</taxon>
        <taxon>Saltatorellus</taxon>
    </lineage>
</organism>
<dbReference type="AlphaFoldDB" id="A0A518F111"/>
<dbReference type="PANTHER" id="PTHR42754:SF1">
    <property type="entry name" value="LIPOPROTEIN"/>
    <property type="match status" value="1"/>
</dbReference>
<dbReference type="InterPro" id="IPR011042">
    <property type="entry name" value="6-blade_b-propeller_TolB-like"/>
</dbReference>
<accession>A0A518F111</accession>
<sequence length="570" mass="60313">MRTHLLLFHTALLGLAQISHSQTIPQQLWSRDLAFPLASSERVVVDSTGHAVACSGTYLFVPATQSHHIFQTTKLRPDGQPLWTREYRPAGGWNERAYWLTVDSEDNVIVTGRALPAQSANFQSVTIKYDPAGNVLWEHVRAGSGFGYTSIRVEVDATGNVYLLGTGDTSGSLFEVTKLDPAGNLLWSRGVTPVTGVPTRLNALAVAPDGRVAYTAGIQDLDFYSRCYDSQGALIWSDRYAGGLLGGQDITFDATGAAYVCGSANGAGVVVKYGPTGSREWTMSRNGPGGSFDSYHRVTLDVAGNIVATGQGQGSGLYLQWATVKVDPTGTLLWARDYEGIAANDQRARAITTDSSGSVYVAGFALPASAPCTTTLSDVDTVAIKYDASGTLQWTLHSLCSGGFGNSIAVAPGGDIVLNTPDSVERWSQFALPENFCQAVPNSTGQIGHLDWVGTTEITANDFSLIVQGTLPPTSFGLLAASQVETSVPMVGGYVGTLCLGTPTGRGTVFQVDAGGSVTVPIDPQALPTALGPTVSAVAGETWLFQLWHRDLVNGAPNANFTDGLRVPWR</sequence>
<reference evidence="1 2" key="1">
    <citation type="submission" date="2019-02" db="EMBL/GenBank/DDBJ databases">
        <title>Deep-cultivation of Planctomycetes and their phenomic and genomic characterization uncovers novel biology.</title>
        <authorList>
            <person name="Wiegand S."/>
            <person name="Jogler M."/>
            <person name="Boedeker C."/>
            <person name="Pinto D."/>
            <person name="Vollmers J."/>
            <person name="Rivas-Marin E."/>
            <person name="Kohn T."/>
            <person name="Peeters S.H."/>
            <person name="Heuer A."/>
            <person name="Rast P."/>
            <person name="Oberbeckmann S."/>
            <person name="Bunk B."/>
            <person name="Jeske O."/>
            <person name="Meyerdierks A."/>
            <person name="Storesund J.E."/>
            <person name="Kallscheuer N."/>
            <person name="Luecker S."/>
            <person name="Lage O.M."/>
            <person name="Pohl T."/>
            <person name="Merkel B.J."/>
            <person name="Hornburger P."/>
            <person name="Mueller R.-W."/>
            <person name="Bruemmer F."/>
            <person name="Labrenz M."/>
            <person name="Spormann A.M."/>
            <person name="Op den Camp H."/>
            <person name="Overmann J."/>
            <person name="Amann R."/>
            <person name="Jetten M.S.M."/>
            <person name="Mascher T."/>
            <person name="Medema M.H."/>
            <person name="Devos D.P."/>
            <person name="Kaster A.-K."/>
            <person name="Ovreas L."/>
            <person name="Rohde M."/>
            <person name="Galperin M.Y."/>
            <person name="Jogler C."/>
        </authorList>
    </citation>
    <scope>NUCLEOTIDE SEQUENCE [LARGE SCALE GENOMIC DNA]</scope>
    <source>
        <strain evidence="1 2">Poly30</strain>
    </source>
</reference>
<dbReference type="PANTHER" id="PTHR42754">
    <property type="entry name" value="ENDOGLUCANASE"/>
    <property type="match status" value="1"/>
</dbReference>
<evidence type="ECO:0008006" key="3">
    <source>
        <dbReference type="Google" id="ProtNLM"/>
    </source>
</evidence>
<dbReference type="RefSeq" id="WP_145205483.1">
    <property type="nucleotide sequence ID" value="NZ_CP036434.1"/>
</dbReference>
<evidence type="ECO:0000313" key="2">
    <source>
        <dbReference type="Proteomes" id="UP000320390"/>
    </source>
</evidence>
<name>A0A518F111_9BACT</name>
<dbReference type="EMBL" id="CP036434">
    <property type="protein sequence ID" value="QDV10025.1"/>
    <property type="molecule type" value="Genomic_DNA"/>
</dbReference>
<dbReference type="Proteomes" id="UP000320390">
    <property type="component" value="Chromosome"/>
</dbReference>
<keyword evidence="2" id="KW-1185">Reference proteome</keyword>
<dbReference type="Gene3D" id="2.120.10.30">
    <property type="entry name" value="TolB, C-terminal domain"/>
    <property type="match status" value="1"/>
</dbReference>